<dbReference type="OrthoDB" id="188042at2759"/>
<dbReference type="Pfam" id="PF06101">
    <property type="entry name" value="Vps62"/>
    <property type="match status" value="1"/>
</dbReference>
<gene>
    <name evidence="2" type="ORF">TARUN_2892</name>
</gene>
<organism evidence="2 3">
    <name type="scientific">Trichoderma arundinaceum</name>
    <dbReference type="NCBI Taxonomy" id="490622"/>
    <lineage>
        <taxon>Eukaryota</taxon>
        <taxon>Fungi</taxon>
        <taxon>Dikarya</taxon>
        <taxon>Ascomycota</taxon>
        <taxon>Pezizomycotina</taxon>
        <taxon>Sordariomycetes</taxon>
        <taxon>Hypocreomycetidae</taxon>
        <taxon>Hypocreales</taxon>
        <taxon>Hypocreaceae</taxon>
        <taxon>Trichoderma</taxon>
    </lineage>
</organism>
<feature type="signal peptide" evidence="1">
    <location>
        <begin position="1"/>
        <end position="28"/>
    </location>
</feature>
<evidence type="ECO:0000313" key="2">
    <source>
        <dbReference type="EMBL" id="RFU79324.1"/>
    </source>
</evidence>
<accession>A0A395NTP3</accession>
<dbReference type="PANTHER" id="PTHR48174">
    <property type="entry name" value="DUF946 FAMILY PROTEIN"/>
    <property type="match status" value="1"/>
</dbReference>
<keyword evidence="1" id="KW-0732">Signal</keyword>
<proteinExistence type="predicted"/>
<protein>
    <submittedName>
        <fullName evidence="2">Vacuolar sorting-associated 62</fullName>
    </submittedName>
</protein>
<dbReference type="AlphaFoldDB" id="A0A395NTP3"/>
<feature type="chain" id="PRO_5017238472" evidence="1">
    <location>
        <begin position="29"/>
        <end position="395"/>
    </location>
</feature>
<dbReference type="Proteomes" id="UP000266272">
    <property type="component" value="Unassembled WGS sequence"/>
</dbReference>
<reference evidence="2 3" key="1">
    <citation type="journal article" date="2018" name="PLoS Pathog.">
        <title>Evolution of structural diversity of trichothecenes, a family of toxins produced by plant pathogenic and entomopathogenic fungi.</title>
        <authorList>
            <person name="Proctor R.H."/>
            <person name="McCormick S.P."/>
            <person name="Kim H.S."/>
            <person name="Cardoza R.E."/>
            <person name="Stanley A.M."/>
            <person name="Lindo L."/>
            <person name="Kelly A."/>
            <person name="Brown D.W."/>
            <person name="Lee T."/>
            <person name="Vaughan M.M."/>
            <person name="Alexander N.J."/>
            <person name="Busman M."/>
            <person name="Gutierrez S."/>
        </authorList>
    </citation>
    <scope>NUCLEOTIDE SEQUENCE [LARGE SCALE GENOMIC DNA]</scope>
    <source>
        <strain evidence="2 3">IBT 40837</strain>
    </source>
</reference>
<evidence type="ECO:0000313" key="3">
    <source>
        <dbReference type="Proteomes" id="UP000266272"/>
    </source>
</evidence>
<dbReference type="InterPro" id="IPR009291">
    <property type="entry name" value="Vps62"/>
</dbReference>
<name>A0A395NTP3_TRIAR</name>
<evidence type="ECO:0000256" key="1">
    <source>
        <dbReference type="SAM" id="SignalP"/>
    </source>
</evidence>
<dbReference type="PANTHER" id="PTHR48174:SF5">
    <property type="entry name" value="VACUOLAR PROTEIN SORTING-ASSOCIATED PROTEIN 62"/>
    <property type="match status" value="1"/>
</dbReference>
<dbReference type="EMBL" id="PXOA01000163">
    <property type="protein sequence ID" value="RFU79324.1"/>
    <property type="molecule type" value="Genomic_DNA"/>
</dbReference>
<dbReference type="STRING" id="490622.A0A395NTP3"/>
<sequence>MAGLSFFSAQLRCLSIALLAVQFLCISSKPAARNAVSSILAESNRIVPDYKLIAILETAPLVWLHSDDPFRPADLLEHIRHTTPTVDQKAIHDLPKLDLDNLALLNNVSSGEVALTSNDDATTLPAWLFGSIPDESGRIANATPCVVILVEQSARDVDAFFFYFYSYDRGANITQVLEPLNRLIEDTEHGMHFGDHVGDWEHNMVRFRDGKPTGIYYSQHAGGSAYGWDDAALSMKDERPLVFSAYGSHANYASSGVFYSDHVHDAALIDYCDAGKLWDPVLSAYFYHLDPESFALTRLFSSESNISTTSNLTSFFYFTGIWGDAQYPDDDSRQKTVPHFGLKRFVSGPQGPIVKDLVRKGLYPNQREKKPWMQWAVGIFMSCMEDAEPRRTRLD</sequence>
<comment type="caution">
    <text evidence="2">The sequence shown here is derived from an EMBL/GenBank/DDBJ whole genome shotgun (WGS) entry which is preliminary data.</text>
</comment>
<keyword evidence="3" id="KW-1185">Reference proteome</keyword>